<evidence type="ECO:0000256" key="2">
    <source>
        <dbReference type="SAM" id="SignalP"/>
    </source>
</evidence>
<feature type="signal peptide" evidence="2">
    <location>
        <begin position="1"/>
        <end position="20"/>
    </location>
</feature>
<keyword evidence="1" id="KW-0378">Hydrolase</keyword>
<gene>
    <name evidence="4" type="ORF">QBC34DRAFT_495170</name>
</gene>
<evidence type="ECO:0000313" key="5">
    <source>
        <dbReference type="Proteomes" id="UP001321760"/>
    </source>
</evidence>
<reference evidence="4" key="2">
    <citation type="submission" date="2023-05" db="EMBL/GenBank/DDBJ databases">
        <authorList>
            <consortium name="Lawrence Berkeley National Laboratory"/>
            <person name="Steindorff A."/>
            <person name="Hensen N."/>
            <person name="Bonometti L."/>
            <person name="Westerberg I."/>
            <person name="Brannstrom I.O."/>
            <person name="Guillou S."/>
            <person name="Cros-Aarteil S."/>
            <person name="Calhoun S."/>
            <person name="Haridas S."/>
            <person name="Kuo A."/>
            <person name="Mondo S."/>
            <person name="Pangilinan J."/>
            <person name="Riley R."/>
            <person name="Labutti K."/>
            <person name="Andreopoulos B."/>
            <person name="Lipzen A."/>
            <person name="Chen C."/>
            <person name="Yanf M."/>
            <person name="Daum C."/>
            <person name="Ng V."/>
            <person name="Clum A."/>
            <person name="Ohm R."/>
            <person name="Martin F."/>
            <person name="Silar P."/>
            <person name="Natvig D."/>
            <person name="Lalanne C."/>
            <person name="Gautier V."/>
            <person name="Ament-Velasquez S.L."/>
            <person name="Kruys A."/>
            <person name="Hutchinson M.I."/>
            <person name="Powell A.J."/>
            <person name="Barry K."/>
            <person name="Miller A.N."/>
            <person name="Grigoriev I.V."/>
            <person name="Debuchy R."/>
            <person name="Gladieux P."/>
            <person name="Thoren M.H."/>
            <person name="Johannesson H."/>
        </authorList>
    </citation>
    <scope>NUCLEOTIDE SEQUENCE</scope>
    <source>
        <strain evidence="4">PSN243</strain>
    </source>
</reference>
<dbReference type="Gene3D" id="2.60.120.1620">
    <property type="match status" value="1"/>
</dbReference>
<dbReference type="Pfam" id="PF15979">
    <property type="entry name" value="Glyco_hydro_115"/>
    <property type="match status" value="1"/>
</dbReference>
<dbReference type="Gene3D" id="3.30.379.10">
    <property type="entry name" value="Chitobiase/beta-hexosaminidase domain 2-like"/>
    <property type="match status" value="1"/>
</dbReference>
<feature type="domain" description="Gylcosyl hydrolase 115 C-terminal" evidence="3">
    <location>
        <begin position="828"/>
        <end position="1017"/>
    </location>
</feature>
<accession>A0AAV9GM71</accession>
<dbReference type="InterPro" id="IPR031924">
    <property type="entry name" value="GH115"/>
</dbReference>
<sequence>MMRRLMKLLALWALTPHVQGLLEEQFVSFEAVAPSSGHLSITNADILVSDDDFVGVHIAANSLGSDLQQISGAARQVRNETSSSIARYGNATLSSAIIVGSVNSTLIQHLAKAGTFNTTEIGGKFESFKTAVVEKPFPGVSRALVIAGSDKRGTIYGIHTLAEQSGQSPLHWFADVPAKKHAQIHAQPKTTIHGEPSVRYRGLFINDEEPALNTWWARQHNATRYPLDTEFYAHVFDLLLRLKANYMWPAMWKSFIAPPGNVFFTDDPGNQQLADDYGIVISTAHHEPMHRATNEWNETALGPWDWSKNKARITKFMEEGIERAGKNESYFTVGLRGLGDEAAVTANAIEMLKDVFQVQRDIIKKYHGSESAVNQVWALYKEVASYYDAGLDPPEDVTILFPDDNAGNVYRLPTGNEAKRKGGNGVYFHLEYVGLPRSYKWGNSNNLPKMLKELMHSYLRGATRIWIVNVGDIKPMELPFSFAMDLAWDVNKFTFAGLPDYLTKFAAREFGPEHAEEIGSIWLEHSHLVGIRRYELVTPATFSHLNYHEAERVLTRWHQVAARAKALYAQMDAASKPAFFQLVYHPVVSGALYHAVNIGVGTNYRFALERRNSANAVAHSVLADFESAYDLVEEWDAMLGGKWELMMSQAVYDAVEEPKMWAGPSRDIVANLSFVQLRQNMQFSLGNLGLRAEGSLSPTEQGRWAESVDASMPTTNFAPLLPPMDRYGPPVRHVDVFMRGNHRVPIQWVLDPIPVGWLSIAPTSGTLSKDTQTDQRLNVTIDWTKVPPSFNDTILVGIRSTPAPFPYFDQIRIPVVNTLVDPIGRRGVFPETNGMISIEGPHFHVIGATAENNTSDSNEVHFEAFPFLGSRSESGSIALRPFDAARASLAEAKSASASANIWLFSPARSVEATVYINAGLDTDPKLKMEFSLTVDDAPANFTRVLGDYIKNPHAGDIPPEWLDHVADNVWTKRVRLGAMPEGAHRLVWRANSPEVYLEKVVLDLRGSVKPSYLGPPETHRIA</sequence>
<reference evidence="4" key="1">
    <citation type="journal article" date="2023" name="Mol. Phylogenet. Evol.">
        <title>Genome-scale phylogeny and comparative genomics of the fungal order Sordariales.</title>
        <authorList>
            <person name="Hensen N."/>
            <person name="Bonometti L."/>
            <person name="Westerberg I."/>
            <person name="Brannstrom I.O."/>
            <person name="Guillou S."/>
            <person name="Cros-Aarteil S."/>
            <person name="Calhoun S."/>
            <person name="Haridas S."/>
            <person name="Kuo A."/>
            <person name="Mondo S."/>
            <person name="Pangilinan J."/>
            <person name="Riley R."/>
            <person name="LaButti K."/>
            <person name="Andreopoulos B."/>
            <person name="Lipzen A."/>
            <person name="Chen C."/>
            <person name="Yan M."/>
            <person name="Daum C."/>
            <person name="Ng V."/>
            <person name="Clum A."/>
            <person name="Steindorff A."/>
            <person name="Ohm R.A."/>
            <person name="Martin F."/>
            <person name="Silar P."/>
            <person name="Natvig D.O."/>
            <person name="Lalanne C."/>
            <person name="Gautier V."/>
            <person name="Ament-Velasquez S.L."/>
            <person name="Kruys A."/>
            <person name="Hutchinson M.I."/>
            <person name="Powell A.J."/>
            <person name="Barry K."/>
            <person name="Miller A.N."/>
            <person name="Grigoriev I.V."/>
            <person name="Debuchy R."/>
            <person name="Gladieux P."/>
            <person name="Hiltunen Thoren M."/>
            <person name="Johannesson H."/>
        </authorList>
    </citation>
    <scope>NUCLEOTIDE SEQUENCE</scope>
    <source>
        <strain evidence="4">PSN243</strain>
    </source>
</reference>
<dbReference type="Gene3D" id="3.20.20.520">
    <property type="entry name" value="Glycosyl hydrolase family 115"/>
    <property type="match status" value="1"/>
</dbReference>
<dbReference type="Gene3D" id="1.20.58.2150">
    <property type="match status" value="1"/>
</dbReference>
<dbReference type="AlphaFoldDB" id="A0AAV9GM71"/>
<name>A0AAV9GM71_9PEZI</name>
<dbReference type="Proteomes" id="UP001321760">
    <property type="component" value="Unassembled WGS sequence"/>
</dbReference>
<dbReference type="InterPro" id="IPR042301">
    <property type="entry name" value="GH115_sf"/>
</dbReference>
<dbReference type="InterPro" id="IPR029018">
    <property type="entry name" value="Hex-like_dom2"/>
</dbReference>
<protein>
    <recommendedName>
        <fullName evidence="3">Gylcosyl hydrolase 115 C-terminal domain-containing protein</fullName>
    </recommendedName>
</protein>
<evidence type="ECO:0000313" key="4">
    <source>
        <dbReference type="EMBL" id="KAK4448816.1"/>
    </source>
</evidence>
<organism evidence="4 5">
    <name type="scientific">Podospora aff. communis PSN243</name>
    <dbReference type="NCBI Taxonomy" id="3040156"/>
    <lineage>
        <taxon>Eukaryota</taxon>
        <taxon>Fungi</taxon>
        <taxon>Dikarya</taxon>
        <taxon>Ascomycota</taxon>
        <taxon>Pezizomycotina</taxon>
        <taxon>Sordariomycetes</taxon>
        <taxon>Sordariomycetidae</taxon>
        <taxon>Sordariales</taxon>
        <taxon>Podosporaceae</taxon>
        <taxon>Podospora</taxon>
    </lineage>
</organism>
<evidence type="ECO:0000256" key="1">
    <source>
        <dbReference type="ARBA" id="ARBA00022801"/>
    </source>
</evidence>
<comment type="caution">
    <text evidence="4">The sequence shown here is derived from an EMBL/GenBank/DDBJ whole genome shotgun (WGS) entry which is preliminary data.</text>
</comment>
<dbReference type="PANTHER" id="PTHR37842:SF2">
    <property type="entry name" value="GYLCOSYL HYDROLASE 115 C-TERMINAL DOMAIN-CONTAINING PROTEIN"/>
    <property type="match status" value="1"/>
</dbReference>
<dbReference type="GO" id="GO:0016787">
    <property type="term" value="F:hydrolase activity"/>
    <property type="evidence" value="ECO:0007669"/>
    <property type="project" value="UniProtKB-KW"/>
</dbReference>
<dbReference type="PANTHER" id="PTHR37842">
    <property type="match status" value="1"/>
</dbReference>
<keyword evidence="5" id="KW-1185">Reference proteome</keyword>
<keyword evidence="2" id="KW-0732">Signal</keyword>
<feature type="chain" id="PRO_5043417957" description="Gylcosyl hydrolase 115 C-terminal domain-containing protein" evidence="2">
    <location>
        <begin position="21"/>
        <end position="1022"/>
    </location>
</feature>
<dbReference type="EMBL" id="MU865941">
    <property type="protein sequence ID" value="KAK4448816.1"/>
    <property type="molecule type" value="Genomic_DNA"/>
</dbReference>
<proteinExistence type="predicted"/>
<dbReference type="InterPro" id="IPR041437">
    <property type="entry name" value="GH115_C"/>
</dbReference>
<evidence type="ECO:0000259" key="3">
    <source>
        <dbReference type="Pfam" id="PF17829"/>
    </source>
</evidence>
<dbReference type="Pfam" id="PF17829">
    <property type="entry name" value="GH115_C"/>
    <property type="match status" value="1"/>
</dbReference>